<name>A0A453TEE6_AEGTS</name>
<evidence type="ECO:0000256" key="1">
    <source>
        <dbReference type="ARBA" id="ARBA00008455"/>
    </source>
</evidence>
<dbReference type="Gene3D" id="3.90.70.10">
    <property type="entry name" value="Cysteine proteinases"/>
    <property type="match status" value="1"/>
</dbReference>
<accession>A0A453TEE6</accession>
<dbReference type="SMART" id="SM00645">
    <property type="entry name" value="Pept_C1"/>
    <property type="match status" value="1"/>
</dbReference>
<reference evidence="6" key="4">
    <citation type="submission" date="2019-03" db="UniProtKB">
        <authorList>
            <consortium name="EnsemblPlants"/>
        </authorList>
    </citation>
    <scope>IDENTIFICATION</scope>
</reference>
<dbReference type="GO" id="GO:0006508">
    <property type="term" value="P:proteolysis"/>
    <property type="evidence" value="ECO:0007669"/>
    <property type="project" value="InterPro"/>
</dbReference>
<reference evidence="7" key="1">
    <citation type="journal article" date="2014" name="Science">
        <title>Ancient hybridizations among the ancestral genomes of bread wheat.</title>
        <authorList>
            <consortium name="International Wheat Genome Sequencing Consortium,"/>
            <person name="Marcussen T."/>
            <person name="Sandve S.R."/>
            <person name="Heier L."/>
            <person name="Spannagl M."/>
            <person name="Pfeifer M."/>
            <person name="Jakobsen K.S."/>
            <person name="Wulff B.B."/>
            <person name="Steuernagel B."/>
            <person name="Mayer K.F."/>
            <person name="Olsen O.A."/>
        </authorList>
    </citation>
    <scope>NUCLEOTIDE SEQUENCE [LARGE SCALE GENOMIC DNA]</scope>
    <source>
        <strain evidence="7">cv. AL8/78</strain>
    </source>
</reference>
<dbReference type="InterPro" id="IPR013201">
    <property type="entry name" value="Prot_inhib_I29"/>
</dbReference>
<protein>
    <recommendedName>
        <fullName evidence="8">Vignain</fullName>
    </recommendedName>
</protein>
<evidence type="ECO:0000256" key="2">
    <source>
        <dbReference type="ARBA" id="ARBA00023157"/>
    </source>
</evidence>
<dbReference type="PANTHER" id="PTHR12411">
    <property type="entry name" value="CYSTEINE PROTEASE FAMILY C1-RELATED"/>
    <property type="match status" value="1"/>
</dbReference>
<dbReference type="PROSITE" id="PS00640">
    <property type="entry name" value="THIOL_PROTEASE_ASN"/>
    <property type="match status" value="1"/>
</dbReference>
<feature type="domain" description="Cathepsin propeptide inhibitor" evidence="5">
    <location>
        <begin position="41"/>
        <end position="96"/>
    </location>
</feature>
<dbReference type="Proteomes" id="UP000015105">
    <property type="component" value="Chromosome 7D"/>
</dbReference>
<dbReference type="Gramene" id="AET7Gv21359500.1">
    <property type="protein sequence ID" value="AET7Gv21359500.1"/>
    <property type="gene ID" value="AET7Gv21359500"/>
</dbReference>
<reference evidence="6" key="3">
    <citation type="journal article" date="2017" name="Nature">
        <title>Genome sequence of the progenitor of the wheat D genome Aegilops tauschii.</title>
        <authorList>
            <person name="Luo M.C."/>
            <person name="Gu Y.Q."/>
            <person name="Puiu D."/>
            <person name="Wang H."/>
            <person name="Twardziok S.O."/>
            <person name="Deal K.R."/>
            <person name="Huo N."/>
            <person name="Zhu T."/>
            <person name="Wang L."/>
            <person name="Wang Y."/>
            <person name="McGuire P.E."/>
            <person name="Liu S."/>
            <person name="Long H."/>
            <person name="Ramasamy R.K."/>
            <person name="Rodriguez J.C."/>
            <person name="Van S.L."/>
            <person name="Yuan L."/>
            <person name="Wang Z."/>
            <person name="Xia Z."/>
            <person name="Xiao L."/>
            <person name="Anderson O.D."/>
            <person name="Ouyang S."/>
            <person name="Liang Y."/>
            <person name="Zimin A.V."/>
            <person name="Pertea G."/>
            <person name="Qi P."/>
            <person name="Bennetzen J.L."/>
            <person name="Dai X."/>
            <person name="Dawson M.W."/>
            <person name="Muller H.G."/>
            <person name="Kugler K."/>
            <person name="Rivarola-Duarte L."/>
            <person name="Spannagl M."/>
            <person name="Mayer K.F.X."/>
            <person name="Lu F.H."/>
            <person name="Bevan M.W."/>
            <person name="Leroy P."/>
            <person name="Li P."/>
            <person name="You F.M."/>
            <person name="Sun Q."/>
            <person name="Liu Z."/>
            <person name="Lyons E."/>
            <person name="Wicker T."/>
            <person name="Salzberg S.L."/>
            <person name="Devos K.M."/>
            <person name="Dvorak J."/>
        </authorList>
    </citation>
    <scope>NUCLEOTIDE SEQUENCE [LARGE SCALE GENOMIC DNA]</scope>
    <source>
        <strain evidence="6">cv. AL8/78</strain>
    </source>
</reference>
<evidence type="ECO:0000313" key="7">
    <source>
        <dbReference type="Proteomes" id="UP000015105"/>
    </source>
</evidence>
<keyword evidence="7" id="KW-1185">Reference proteome</keyword>
<feature type="signal peptide" evidence="3">
    <location>
        <begin position="1"/>
        <end position="23"/>
    </location>
</feature>
<dbReference type="EnsemblPlants" id="AET7Gv21359500.1">
    <property type="protein sequence ID" value="AET7Gv21359500.1"/>
    <property type="gene ID" value="AET7Gv21359500"/>
</dbReference>
<dbReference type="InterPro" id="IPR038765">
    <property type="entry name" value="Papain-like_cys_pep_sf"/>
</dbReference>
<organism evidence="6 7">
    <name type="scientific">Aegilops tauschii subsp. strangulata</name>
    <name type="common">Goatgrass</name>
    <dbReference type="NCBI Taxonomy" id="200361"/>
    <lineage>
        <taxon>Eukaryota</taxon>
        <taxon>Viridiplantae</taxon>
        <taxon>Streptophyta</taxon>
        <taxon>Embryophyta</taxon>
        <taxon>Tracheophyta</taxon>
        <taxon>Spermatophyta</taxon>
        <taxon>Magnoliopsida</taxon>
        <taxon>Liliopsida</taxon>
        <taxon>Poales</taxon>
        <taxon>Poaceae</taxon>
        <taxon>BOP clade</taxon>
        <taxon>Pooideae</taxon>
        <taxon>Triticodae</taxon>
        <taxon>Triticeae</taxon>
        <taxon>Triticinae</taxon>
        <taxon>Aegilops</taxon>
    </lineage>
</organism>
<feature type="chain" id="PRO_5019470238" description="Vignain" evidence="3">
    <location>
        <begin position="24"/>
        <end position="356"/>
    </location>
</feature>
<dbReference type="InterPro" id="IPR000668">
    <property type="entry name" value="Peptidase_C1A_C"/>
</dbReference>
<dbReference type="CDD" id="cd02248">
    <property type="entry name" value="Peptidase_C1A"/>
    <property type="match status" value="1"/>
</dbReference>
<evidence type="ECO:0008006" key="8">
    <source>
        <dbReference type="Google" id="ProtNLM"/>
    </source>
</evidence>
<dbReference type="GO" id="GO:0008234">
    <property type="term" value="F:cysteine-type peptidase activity"/>
    <property type="evidence" value="ECO:0007669"/>
    <property type="project" value="InterPro"/>
</dbReference>
<comment type="similarity">
    <text evidence="1">Belongs to the peptidase C1 family.</text>
</comment>
<sequence>RAIATLCILMAIVLVAAMPAVSSIDITDRDLGSEESMWALYERWCEHLNVDCDHGDKARRFNVFKENARMIHEFNQGDAPYKLSLNLFGDMTDEEDDHVYGHCSNLTSDGGNRHQGKFTHGVVVARDDLPMYVDWRMMGYDQRPSAVTSVKRKIGCRACWAFAATAAVEGINSIRTRKLIPLSAQQLVDCDKKNFGCRGGNAQLAFKYIKENGGITSDANYPYVAFEQGRCLVPKKNPIITIDGFKRVPPNYELALMQAVASQPVVVVVDPNGFRRYGGGVFVGPCGTNLTHEMIVVGYGTTDEHDLKRRVDYWIIKNSWGAKWGEDGYIRMARGVSGLTEGLCGILMEASYPVKN</sequence>
<keyword evidence="2" id="KW-1015">Disulfide bond</keyword>
<evidence type="ECO:0000259" key="5">
    <source>
        <dbReference type="SMART" id="SM00848"/>
    </source>
</evidence>
<evidence type="ECO:0000256" key="3">
    <source>
        <dbReference type="SAM" id="SignalP"/>
    </source>
</evidence>
<dbReference type="Pfam" id="PF00112">
    <property type="entry name" value="Peptidase_C1"/>
    <property type="match status" value="1"/>
</dbReference>
<keyword evidence="3" id="KW-0732">Signal</keyword>
<dbReference type="AlphaFoldDB" id="A0A453TEE6"/>
<dbReference type="PRINTS" id="PR00705">
    <property type="entry name" value="PAPAIN"/>
</dbReference>
<dbReference type="InterPro" id="IPR039417">
    <property type="entry name" value="Peptidase_C1A_papain-like"/>
</dbReference>
<dbReference type="Pfam" id="PF08246">
    <property type="entry name" value="Inhibitor_I29"/>
    <property type="match status" value="1"/>
</dbReference>
<evidence type="ECO:0000313" key="6">
    <source>
        <dbReference type="EnsemblPlants" id="AET7Gv21359500.1"/>
    </source>
</evidence>
<dbReference type="SMART" id="SM00848">
    <property type="entry name" value="Inhibitor_I29"/>
    <property type="match status" value="1"/>
</dbReference>
<reference evidence="7" key="2">
    <citation type="journal article" date="2017" name="Nat. Plants">
        <title>The Aegilops tauschii genome reveals multiple impacts of transposons.</title>
        <authorList>
            <person name="Zhao G."/>
            <person name="Zou C."/>
            <person name="Li K."/>
            <person name="Wang K."/>
            <person name="Li T."/>
            <person name="Gao L."/>
            <person name="Zhang X."/>
            <person name="Wang H."/>
            <person name="Yang Z."/>
            <person name="Liu X."/>
            <person name="Jiang W."/>
            <person name="Mao L."/>
            <person name="Kong X."/>
            <person name="Jiao Y."/>
            <person name="Jia J."/>
        </authorList>
    </citation>
    <scope>NUCLEOTIDE SEQUENCE [LARGE SCALE GENOMIC DNA]</scope>
    <source>
        <strain evidence="7">cv. AL8/78</strain>
    </source>
</reference>
<reference evidence="6" key="5">
    <citation type="journal article" date="2021" name="G3 (Bethesda)">
        <title>Aegilops tauschii genome assembly Aet v5.0 features greater sequence contiguity and improved annotation.</title>
        <authorList>
            <person name="Wang L."/>
            <person name="Zhu T."/>
            <person name="Rodriguez J.C."/>
            <person name="Deal K.R."/>
            <person name="Dubcovsky J."/>
            <person name="McGuire P.E."/>
            <person name="Lux T."/>
            <person name="Spannagl M."/>
            <person name="Mayer K.F.X."/>
            <person name="Baldrich P."/>
            <person name="Meyers B.C."/>
            <person name="Huo N."/>
            <person name="Gu Y.Q."/>
            <person name="Zhou H."/>
            <person name="Devos K.M."/>
            <person name="Bennetzen J.L."/>
            <person name="Unver T."/>
            <person name="Budak H."/>
            <person name="Gulick P.J."/>
            <person name="Galiba G."/>
            <person name="Kalapos B."/>
            <person name="Nelson D.R."/>
            <person name="Li P."/>
            <person name="You F.M."/>
            <person name="Luo M.C."/>
            <person name="Dvorak J."/>
        </authorList>
    </citation>
    <scope>NUCLEOTIDE SEQUENCE [LARGE SCALE GENOMIC DNA]</scope>
    <source>
        <strain evidence="6">cv. AL8/78</strain>
    </source>
</reference>
<feature type="domain" description="Peptidase C1A papain C-terminal" evidence="4">
    <location>
        <begin position="129"/>
        <end position="354"/>
    </location>
</feature>
<dbReference type="InterPro" id="IPR025661">
    <property type="entry name" value="Pept_asp_AS"/>
</dbReference>
<dbReference type="STRING" id="200361.A0A453TEE6"/>
<dbReference type="FunFam" id="3.90.70.10:FF:000332">
    <property type="entry name" value="Cathepsin L1"/>
    <property type="match status" value="1"/>
</dbReference>
<dbReference type="InterPro" id="IPR013128">
    <property type="entry name" value="Peptidase_C1A"/>
</dbReference>
<evidence type="ECO:0000259" key="4">
    <source>
        <dbReference type="SMART" id="SM00645"/>
    </source>
</evidence>
<proteinExistence type="inferred from homology"/>
<dbReference type="SUPFAM" id="SSF54001">
    <property type="entry name" value="Cysteine proteinases"/>
    <property type="match status" value="1"/>
</dbReference>